<dbReference type="KEGG" id="cme:CYME_CMN018C"/>
<keyword evidence="2" id="KW-1185">Reference proteome</keyword>
<name>M1VIX9_CYAM1</name>
<dbReference type="InterPro" id="IPR029058">
    <property type="entry name" value="AB_hydrolase_fold"/>
</dbReference>
<dbReference type="EMBL" id="AP006496">
    <property type="protein sequence ID" value="BAM81163.1"/>
    <property type="molecule type" value="Genomic_DNA"/>
</dbReference>
<protein>
    <recommendedName>
        <fullName evidence="3">Alpha/beta hydrolase</fullName>
    </recommendedName>
</protein>
<reference evidence="1 2" key="1">
    <citation type="journal article" date="2004" name="Nature">
        <title>Genome sequence of the ultrasmall unicellular red alga Cyanidioschyzon merolae 10D.</title>
        <authorList>
            <person name="Matsuzaki M."/>
            <person name="Misumi O."/>
            <person name="Shin-i T."/>
            <person name="Maruyama S."/>
            <person name="Takahara M."/>
            <person name="Miyagishima S."/>
            <person name="Mori T."/>
            <person name="Nishida K."/>
            <person name="Yagisawa F."/>
            <person name="Nishida K."/>
            <person name="Yoshida Y."/>
            <person name="Nishimura Y."/>
            <person name="Nakao S."/>
            <person name="Kobayashi T."/>
            <person name="Momoyama Y."/>
            <person name="Higashiyama T."/>
            <person name="Minoda A."/>
            <person name="Sano M."/>
            <person name="Nomoto H."/>
            <person name="Oishi K."/>
            <person name="Hayashi H."/>
            <person name="Ohta F."/>
            <person name="Nishizaka S."/>
            <person name="Haga S."/>
            <person name="Miura S."/>
            <person name="Morishita T."/>
            <person name="Kabeya Y."/>
            <person name="Terasawa K."/>
            <person name="Suzuki Y."/>
            <person name="Ishii Y."/>
            <person name="Asakawa S."/>
            <person name="Takano H."/>
            <person name="Ohta N."/>
            <person name="Kuroiwa H."/>
            <person name="Tanaka K."/>
            <person name="Shimizu N."/>
            <person name="Sugano S."/>
            <person name="Sato N."/>
            <person name="Nozaki H."/>
            <person name="Ogasawara N."/>
            <person name="Kohara Y."/>
            <person name="Kuroiwa T."/>
        </authorList>
    </citation>
    <scope>NUCLEOTIDE SEQUENCE [LARGE SCALE GENOMIC DNA]</scope>
    <source>
        <strain evidence="1 2">10D</strain>
    </source>
</reference>
<reference evidence="1 2" key="2">
    <citation type="journal article" date="2007" name="BMC Biol.">
        <title>A 100%-complete sequence reveals unusually simple genomic features in the hot-spring red alga Cyanidioschyzon merolae.</title>
        <authorList>
            <person name="Nozaki H."/>
            <person name="Takano H."/>
            <person name="Misumi O."/>
            <person name="Terasawa K."/>
            <person name="Matsuzaki M."/>
            <person name="Maruyama S."/>
            <person name="Nishida K."/>
            <person name="Yagisawa F."/>
            <person name="Yoshida Y."/>
            <person name="Fujiwara T."/>
            <person name="Takio S."/>
            <person name="Tamura K."/>
            <person name="Chung S.J."/>
            <person name="Nakamura S."/>
            <person name="Kuroiwa H."/>
            <person name="Tanaka K."/>
            <person name="Sato N."/>
            <person name="Kuroiwa T."/>
        </authorList>
    </citation>
    <scope>NUCLEOTIDE SEQUENCE [LARGE SCALE GENOMIC DNA]</scope>
    <source>
        <strain evidence="1 2">10D</strain>
    </source>
</reference>
<dbReference type="HOGENOM" id="CLU_661166_0_0_1"/>
<evidence type="ECO:0000313" key="1">
    <source>
        <dbReference type="EMBL" id="BAM81163.1"/>
    </source>
</evidence>
<dbReference type="SUPFAM" id="SSF53474">
    <property type="entry name" value="alpha/beta-Hydrolases"/>
    <property type="match status" value="1"/>
</dbReference>
<dbReference type="GeneID" id="16995243"/>
<gene>
    <name evidence="1" type="ORF">CYME_CMN018C</name>
</gene>
<proteinExistence type="predicted"/>
<dbReference type="Gene3D" id="3.40.50.1820">
    <property type="entry name" value="alpha/beta hydrolase"/>
    <property type="match status" value="1"/>
</dbReference>
<dbReference type="RefSeq" id="XP_005537199.1">
    <property type="nucleotide sequence ID" value="XM_005537142.1"/>
</dbReference>
<accession>M1VIX9</accession>
<dbReference type="OrthoDB" id="1976at2759"/>
<dbReference type="Proteomes" id="UP000007014">
    <property type="component" value="Chromosome 14"/>
</dbReference>
<dbReference type="OMA" id="KFWGEYL"/>
<evidence type="ECO:0008006" key="3">
    <source>
        <dbReference type="Google" id="ProtNLM"/>
    </source>
</evidence>
<sequence>MFVPAVPNLRRKRRSAWCAGKPQRPPVQAPRLRALSLRSASTRLVPLPQATRRLWQDWSARLLSAELFARLALERFPQVVETKLQLNSLVRRFRRLKSTRGTLVVVHGINPRGAFDPRLEHVAKAFAAIGFDVFMPNVPALEQLLVQPSGVDQIEQLVLNLTRQRELCPDGRLSLFGASISGAMSLIAATRPSIRDRIKAICIVGGFASTATVSEEILKLPPDADDYGRNVMFYNFVEYALGPNDALKHAFYLAIHDNHFLRRGTAAEALPGYLAQVDAEVASTYWRLQNDVPYRMHIAERVMAETAHLMRILSPVEYVHDLRCSRVVLVHGKFDEVVPVSEAELLYAKLRAAGMDTALCITGFIGHGDKVLPPDSLGVVLQDALRMVDTWASFIEAAAQRDRRKDLRVHAFDTTL</sequence>
<dbReference type="Gramene" id="CMN018CT">
    <property type="protein sequence ID" value="CMN018CT"/>
    <property type="gene ID" value="CMN018C"/>
</dbReference>
<organism evidence="1 2">
    <name type="scientific">Cyanidioschyzon merolae (strain NIES-3377 / 10D)</name>
    <name type="common">Unicellular red alga</name>
    <dbReference type="NCBI Taxonomy" id="280699"/>
    <lineage>
        <taxon>Eukaryota</taxon>
        <taxon>Rhodophyta</taxon>
        <taxon>Bangiophyceae</taxon>
        <taxon>Cyanidiales</taxon>
        <taxon>Cyanidiaceae</taxon>
        <taxon>Cyanidioschyzon</taxon>
    </lineage>
</organism>
<evidence type="ECO:0000313" key="2">
    <source>
        <dbReference type="Proteomes" id="UP000007014"/>
    </source>
</evidence>
<dbReference type="AlphaFoldDB" id="M1VIX9"/>